<feature type="transmembrane region" description="Helical" evidence="1">
    <location>
        <begin position="160"/>
        <end position="185"/>
    </location>
</feature>
<reference evidence="3" key="1">
    <citation type="journal article" date="2019" name="Int. J. Syst. Evol. Microbiol.">
        <title>The Global Catalogue of Microorganisms (GCM) 10K type strain sequencing project: providing services to taxonomists for standard genome sequencing and annotation.</title>
        <authorList>
            <consortium name="The Broad Institute Genomics Platform"/>
            <consortium name="The Broad Institute Genome Sequencing Center for Infectious Disease"/>
            <person name="Wu L."/>
            <person name="Ma J."/>
        </authorList>
    </citation>
    <scope>NUCLEOTIDE SEQUENCE [LARGE SCALE GENOMIC DNA]</scope>
    <source>
        <strain evidence="3">JCM 18424</strain>
    </source>
</reference>
<proteinExistence type="predicted"/>
<keyword evidence="3" id="KW-1185">Reference proteome</keyword>
<sequence>MVKYRDQKSKTKFSRFLALSLCAWLMIIGVVATTLFYFQYKLNFKTSFTQVSSYLTIYQQRELIFIASTIFIALFLLIIYIRIFAFKYHILSRLLLALIPTIFLTALLLLSFNTHLVLTELNIPFGQGLFTFKKYLQTFSIDNILQAITTLPYQLNSIKIPLYIMIYSYITMFTMIIILPIQIYISNQSLWQKFNALLILGFVILFSISAYYIIIHFIINDPFLSYEPFFKPI</sequence>
<name>A0ABP9MMM5_9GAMM</name>
<evidence type="ECO:0000313" key="3">
    <source>
        <dbReference type="Proteomes" id="UP001500631"/>
    </source>
</evidence>
<evidence type="ECO:0000313" key="2">
    <source>
        <dbReference type="EMBL" id="GAA5097543.1"/>
    </source>
</evidence>
<dbReference type="EMBL" id="BAABKE010000003">
    <property type="protein sequence ID" value="GAA5097543.1"/>
    <property type="molecule type" value="Genomic_DNA"/>
</dbReference>
<gene>
    <name evidence="2" type="ORF">GCM10023338_09050</name>
</gene>
<keyword evidence="1" id="KW-1133">Transmembrane helix</keyword>
<keyword evidence="1" id="KW-0472">Membrane</keyword>
<accession>A0ABP9MMM5</accession>
<evidence type="ECO:0000256" key="1">
    <source>
        <dbReference type="SAM" id="Phobius"/>
    </source>
</evidence>
<protein>
    <submittedName>
        <fullName evidence="2">Uncharacterized protein</fullName>
    </submittedName>
</protein>
<comment type="caution">
    <text evidence="2">The sequence shown here is derived from an EMBL/GenBank/DDBJ whole genome shotgun (WGS) entry which is preliminary data.</text>
</comment>
<feature type="transmembrane region" description="Helical" evidence="1">
    <location>
        <begin position="90"/>
        <end position="112"/>
    </location>
</feature>
<organism evidence="2 3">
    <name type="scientific">Wohlfahrtiimonas larvae</name>
    <dbReference type="NCBI Taxonomy" id="1157986"/>
    <lineage>
        <taxon>Bacteria</taxon>
        <taxon>Pseudomonadati</taxon>
        <taxon>Pseudomonadota</taxon>
        <taxon>Gammaproteobacteria</taxon>
        <taxon>Cardiobacteriales</taxon>
        <taxon>Ignatzschineriaceae</taxon>
        <taxon>Wohlfahrtiimonas</taxon>
    </lineage>
</organism>
<feature type="transmembrane region" description="Helical" evidence="1">
    <location>
        <begin position="197"/>
        <end position="219"/>
    </location>
</feature>
<dbReference type="Proteomes" id="UP001500631">
    <property type="component" value="Unassembled WGS sequence"/>
</dbReference>
<keyword evidence="1" id="KW-0812">Transmembrane</keyword>
<feature type="transmembrane region" description="Helical" evidence="1">
    <location>
        <begin position="16"/>
        <end position="38"/>
    </location>
</feature>
<feature type="transmembrane region" description="Helical" evidence="1">
    <location>
        <begin position="63"/>
        <end position="83"/>
    </location>
</feature>